<dbReference type="PROSITE" id="PS51257">
    <property type="entry name" value="PROKAR_LIPOPROTEIN"/>
    <property type="match status" value="1"/>
</dbReference>
<feature type="chain" id="PRO_5026949765" evidence="1">
    <location>
        <begin position="22"/>
        <end position="299"/>
    </location>
</feature>
<reference evidence="2 3" key="1">
    <citation type="submission" date="2019-12" db="EMBL/GenBank/DDBJ databases">
        <title>Genomic-based taxomic classification of the family Erythrobacteraceae.</title>
        <authorList>
            <person name="Xu L."/>
        </authorList>
    </citation>
    <scope>NUCLEOTIDE SEQUENCE [LARGE SCALE GENOMIC DNA]</scope>
    <source>
        <strain evidence="2 3">KCTC 52259</strain>
    </source>
</reference>
<organism evidence="2 3">
    <name type="scientific">Allopontixanthobacter confluentis</name>
    <dbReference type="NCBI Taxonomy" id="1849021"/>
    <lineage>
        <taxon>Bacteria</taxon>
        <taxon>Pseudomonadati</taxon>
        <taxon>Pseudomonadota</taxon>
        <taxon>Alphaproteobacteria</taxon>
        <taxon>Sphingomonadales</taxon>
        <taxon>Erythrobacteraceae</taxon>
        <taxon>Allopontixanthobacter</taxon>
    </lineage>
</organism>
<accession>A0A6L7GHZ7</accession>
<dbReference type="GO" id="GO:0016787">
    <property type="term" value="F:hydrolase activity"/>
    <property type="evidence" value="ECO:0007669"/>
    <property type="project" value="UniProtKB-KW"/>
</dbReference>
<gene>
    <name evidence="2" type="ORF">GRI44_07220</name>
</gene>
<protein>
    <submittedName>
        <fullName evidence="2">Alpha/beta hydrolase fold domain-containing protein</fullName>
    </submittedName>
</protein>
<comment type="caution">
    <text evidence="2">The sequence shown here is derived from an EMBL/GenBank/DDBJ whole genome shotgun (WGS) entry which is preliminary data.</text>
</comment>
<keyword evidence="1" id="KW-0732">Signal</keyword>
<evidence type="ECO:0000313" key="2">
    <source>
        <dbReference type="EMBL" id="MXP14538.1"/>
    </source>
</evidence>
<keyword evidence="2" id="KW-0378">Hydrolase</keyword>
<proteinExistence type="predicted"/>
<dbReference type="AlphaFoldDB" id="A0A6L7GHZ7"/>
<dbReference type="OrthoDB" id="7420899at2"/>
<dbReference type="InterPro" id="IPR029058">
    <property type="entry name" value="AB_hydrolase_fold"/>
</dbReference>
<dbReference type="RefSeq" id="WP_160600718.1">
    <property type="nucleotide sequence ID" value="NZ_WTYU01000001.1"/>
</dbReference>
<dbReference type="Pfam" id="PF26363">
    <property type="entry name" value="Phospholipase-like"/>
    <property type="match status" value="1"/>
</dbReference>
<feature type="signal peptide" evidence="1">
    <location>
        <begin position="1"/>
        <end position="21"/>
    </location>
</feature>
<dbReference type="SUPFAM" id="SSF53474">
    <property type="entry name" value="alpha/beta-Hydrolases"/>
    <property type="match status" value="1"/>
</dbReference>
<dbReference type="Proteomes" id="UP000473531">
    <property type="component" value="Unassembled WGS sequence"/>
</dbReference>
<sequence length="299" mass="32782">MINFIRMMVVLAAALLTAACATDLTQARSPCVREPGGWCGFTRDFAVRTWEYAQLANDTYDDEEKFAALPEGITQVENDGNGDDGIAYAVYDRMSDGKLAERIMAFRGTEFSFDDWFAGNLSGRQNDGGMAAYQQLRQQLDDAGHADVPISVAGHSLGGAIAAHIALRADNVSSYAFNQSPRFTIPEVAAVSRRLAVTERGEALGGVRDLFRDAPQDMLIINCRPKGAPWKDHSIRKLSECLTWIAAYDDPRALASVRANGILRPFVQCGDRTQPHPGRSADGGMVICPHNPRFRDKQK</sequence>
<dbReference type="Gene3D" id="3.40.50.1820">
    <property type="entry name" value="alpha/beta hydrolase"/>
    <property type="match status" value="1"/>
</dbReference>
<dbReference type="EMBL" id="WTYU01000001">
    <property type="protein sequence ID" value="MXP14538.1"/>
    <property type="molecule type" value="Genomic_DNA"/>
</dbReference>
<evidence type="ECO:0000256" key="1">
    <source>
        <dbReference type="SAM" id="SignalP"/>
    </source>
</evidence>
<name>A0A6L7GHZ7_9SPHN</name>
<keyword evidence="3" id="KW-1185">Reference proteome</keyword>
<evidence type="ECO:0000313" key="3">
    <source>
        <dbReference type="Proteomes" id="UP000473531"/>
    </source>
</evidence>